<proteinExistence type="predicted"/>
<keyword evidence="2" id="KW-1185">Reference proteome</keyword>
<protein>
    <submittedName>
        <fullName evidence="1">DUF4148 domain-containing protein</fullName>
    </submittedName>
</protein>
<name>A0ACC7NBE4_9BURK</name>
<sequence length="110" mass="11284">MSRAKKMTVLAGSVALAIGMCTSALAQGPGSGVPAATTANGAAQPASVPLTKAERKAQHKAARKEAKAKNSAEIKRLKDAGYQPNQNDPNYPENLQKAERKAAAGQAASK</sequence>
<gene>
    <name evidence="1" type="ORF">PQR01_12550</name>
</gene>
<dbReference type="EMBL" id="JAQQDW010000020">
    <property type="protein sequence ID" value="MFM0104289.1"/>
    <property type="molecule type" value="Genomic_DNA"/>
</dbReference>
<evidence type="ECO:0000313" key="1">
    <source>
        <dbReference type="EMBL" id="MFM0104289.1"/>
    </source>
</evidence>
<reference evidence="1 2" key="1">
    <citation type="journal article" date="2024" name="Chem. Sci.">
        <title>Discovery of megapolipeptins by genome mining of a Burkholderiales bacteria collection.</title>
        <authorList>
            <person name="Paulo B.S."/>
            <person name="Recchia M.J.J."/>
            <person name="Lee S."/>
            <person name="Fergusson C.H."/>
            <person name="Romanowski S.B."/>
            <person name="Hernandez A."/>
            <person name="Krull N."/>
            <person name="Liu D.Y."/>
            <person name="Cavanagh H."/>
            <person name="Bos A."/>
            <person name="Gray C.A."/>
            <person name="Murphy B.T."/>
            <person name="Linington R.G."/>
            <person name="Eustaquio A.S."/>
        </authorList>
    </citation>
    <scope>NUCLEOTIDE SEQUENCE [LARGE SCALE GENOMIC DNA]</scope>
    <source>
        <strain evidence="1 2">RL18-126-BIB-B</strain>
    </source>
</reference>
<comment type="caution">
    <text evidence="1">The sequence shown here is derived from an EMBL/GenBank/DDBJ whole genome shotgun (WGS) entry which is preliminary data.</text>
</comment>
<evidence type="ECO:0000313" key="2">
    <source>
        <dbReference type="Proteomes" id="UP001629235"/>
    </source>
</evidence>
<dbReference type="Proteomes" id="UP001629235">
    <property type="component" value="Unassembled WGS sequence"/>
</dbReference>
<organism evidence="1 2">
    <name type="scientific">Paraburkholderia rhynchosiae</name>
    <dbReference type="NCBI Taxonomy" id="487049"/>
    <lineage>
        <taxon>Bacteria</taxon>
        <taxon>Pseudomonadati</taxon>
        <taxon>Pseudomonadota</taxon>
        <taxon>Betaproteobacteria</taxon>
        <taxon>Burkholderiales</taxon>
        <taxon>Burkholderiaceae</taxon>
        <taxon>Paraburkholderia</taxon>
    </lineage>
</organism>
<accession>A0ACC7NBE4</accession>